<proteinExistence type="predicted"/>
<evidence type="ECO:0000313" key="2">
    <source>
        <dbReference type="Proteomes" id="UP001595916"/>
    </source>
</evidence>
<evidence type="ECO:0000313" key="1">
    <source>
        <dbReference type="EMBL" id="MFC4803847.1"/>
    </source>
</evidence>
<gene>
    <name evidence="1" type="ORF">ACFO4R_02010</name>
</gene>
<reference evidence="2" key="1">
    <citation type="journal article" date="2019" name="Int. J. Syst. Evol. Microbiol.">
        <title>The Global Catalogue of Microorganisms (GCM) 10K type strain sequencing project: providing services to taxonomists for standard genome sequencing and annotation.</title>
        <authorList>
            <consortium name="The Broad Institute Genomics Platform"/>
            <consortium name="The Broad Institute Genome Sequencing Center for Infectious Disease"/>
            <person name="Wu L."/>
            <person name="Ma J."/>
        </authorList>
    </citation>
    <scope>NUCLEOTIDE SEQUENCE [LARGE SCALE GENOMIC DNA]</scope>
    <source>
        <strain evidence="2">CCUG 46385</strain>
    </source>
</reference>
<keyword evidence="2" id="KW-1185">Reference proteome</keyword>
<sequence length="121" mass="13888">MLINFSNHPSQYWSKEQREAASQWGEIEDLAFPAVPAHADETEVEDLACRQVERILEKNPTAVLCQGEFTLTYAVVKKLKEKGITVVSACSERNTKEVYVEGISKKEIVFEFVRFREYGEK</sequence>
<dbReference type="RefSeq" id="WP_379787314.1">
    <property type="nucleotide sequence ID" value="NZ_JBHSHL010000007.1"/>
</dbReference>
<accession>A0ABV9QHQ7</accession>
<protein>
    <recommendedName>
        <fullName evidence="3">CRISPR-associated protein</fullName>
    </recommendedName>
</protein>
<comment type="caution">
    <text evidence="1">The sequence shown here is derived from an EMBL/GenBank/DDBJ whole genome shotgun (WGS) entry which is preliminary data.</text>
</comment>
<dbReference type="EMBL" id="JBHSHL010000007">
    <property type="protein sequence ID" value="MFC4803847.1"/>
    <property type="molecule type" value="Genomic_DNA"/>
</dbReference>
<evidence type="ECO:0008006" key="3">
    <source>
        <dbReference type="Google" id="ProtNLM"/>
    </source>
</evidence>
<organism evidence="1 2">
    <name type="scientific">Filifactor villosus</name>
    <dbReference type="NCBI Taxonomy" id="29374"/>
    <lineage>
        <taxon>Bacteria</taxon>
        <taxon>Bacillati</taxon>
        <taxon>Bacillota</taxon>
        <taxon>Clostridia</taxon>
        <taxon>Peptostreptococcales</taxon>
        <taxon>Filifactoraceae</taxon>
        <taxon>Filifactor</taxon>
    </lineage>
</organism>
<name>A0ABV9QHQ7_9FIRM</name>
<dbReference type="Proteomes" id="UP001595916">
    <property type="component" value="Unassembled WGS sequence"/>
</dbReference>